<comment type="caution">
    <text evidence="2">The sequence shown here is derived from an EMBL/GenBank/DDBJ whole genome shotgun (WGS) entry which is preliminary data.</text>
</comment>
<proteinExistence type="predicted"/>
<protein>
    <submittedName>
        <fullName evidence="2">Ras-related protein rab-5c</fullName>
    </submittedName>
</protein>
<dbReference type="SMART" id="SM00174">
    <property type="entry name" value="RHO"/>
    <property type="match status" value="1"/>
</dbReference>
<evidence type="ECO:0000256" key="1">
    <source>
        <dbReference type="ARBA" id="ARBA00022741"/>
    </source>
</evidence>
<dbReference type="EMBL" id="JAPDFW010000054">
    <property type="protein sequence ID" value="KAJ5078338.1"/>
    <property type="molecule type" value="Genomic_DNA"/>
</dbReference>
<dbReference type="PROSITE" id="PS51419">
    <property type="entry name" value="RAB"/>
    <property type="match status" value="1"/>
</dbReference>
<dbReference type="InterPro" id="IPR001806">
    <property type="entry name" value="Small_GTPase"/>
</dbReference>
<dbReference type="SUPFAM" id="SSF52540">
    <property type="entry name" value="P-loop containing nucleoside triphosphate hydrolases"/>
    <property type="match status" value="1"/>
</dbReference>
<dbReference type="Pfam" id="PF00071">
    <property type="entry name" value="Ras"/>
    <property type="match status" value="1"/>
</dbReference>
<dbReference type="Proteomes" id="UP001149090">
    <property type="component" value="Unassembled WGS sequence"/>
</dbReference>
<organism evidence="2 3">
    <name type="scientific">Anaeramoeba ignava</name>
    <name type="common">Anaerobic marine amoeba</name>
    <dbReference type="NCBI Taxonomy" id="1746090"/>
    <lineage>
        <taxon>Eukaryota</taxon>
        <taxon>Metamonada</taxon>
        <taxon>Anaeramoebidae</taxon>
        <taxon>Anaeramoeba</taxon>
    </lineage>
</organism>
<dbReference type="SMART" id="SM00176">
    <property type="entry name" value="RAN"/>
    <property type="match status" value="1"/>
</dbReference>
<dbReference type="InterPro" id="IPR005225">
    <property type="entry name" value="Small_GTP-bd"/>
</dbReference>
<dbReference type="SMART" id="SM00177">
    <property type="entry name" value="ARF"/>
    <property type="match status" value="1"/>
</dbReference>
<dbReference type="PROSITE" id="PS51420">
    <property type="entry name" value="RHO"/>
    <property type="match status" value="1"/>
</dbReference>
<keyword evidence="1" id="KW-0547">Nucleotide-binding</keyword>
<dbReference type="GO" id="GO:0005525">
    <property type="term" value="F:GTP binding"/>
    <property type="evidence" value="ECO:0007669"/>
    <property type="project" value="InterPro"/>
</dbReference>
<name>A0A9Q0LVR8_ANAIG</name>
<dbReference type="FunFam" id="3.40.50.300:FF:000823">
    <property type="entry name" value="Small GTPase RAB, putative"/>
    <property type="match status" value="1"/>
</dbReference>
<dbReference type="Gene3D" id="3.40.50.300">
    <property type="entry name" value="P-loop containing nucleotide triphosphate hydrolases"/>
    <property type="match status" value="1"/>
</dbReference>
<dbReference type="InterPro" id="IPR027417">
    <property type="entry name" value="P-loop_NTPase"/>
</dbReference>
<dbReference type="NCBIfam" id="TIGR00231">
    <property type="entry name" value="small_GTP"/>
    <property type="match status" value="1"/>
</dbReference>
<dbReference type="SMART" id="SM00175">
    <property type="entry name" value="RAB"/>
    <property type="match status" value="1"/>
</dbReference>
<keyword evidence="3" id="KW-1185">Reference proteome</keyword>
<dbReference type="AlphaFoldDB" id="A0A9Q0LVR8"/>
<accession>A0A9Q0LVR8</accession>
<dbReference type="GO" id="GO:0003924">
    <property type="term" value="F:GTPase activity"/>
    <property type="evidence" value="ECO:0007669"/>
    <property type="project" value="InterPro"/>
</dbReference>
<reference evidence="2" key="1">
    <citation type="submission" date="2022-10" db="EMBL/GenBank/DDBJ databases">
        <title>Novel sulphate-reducing endosymbionts in the free-living metamonad Anaeramoeba.</title>
        <authorList>
            <person name="Jerlstrom-Hultqvist J."/>
            <person name="Cepicka I."/>
            <person name="Gallot-Lavallee L."/>
            <person name="Salas-Leiva D."/>
            <person name="Curtis B.A."/>
            <person name="Zahonova K."/>
            <person name="Pipaliya S."/>
            <person name="Dacks J."/>
            <person name="Roger A.J."/>
        </authorList>
    </citation>
    <scope>NUCLEOTIDE SEQUENCE</scope>
    <source>
        <strain evidence="2">BMAN</strain>
    </source>
</reference>
<dbReference type="PANTHER" id="PTHR47978">
    <property type="match status" value="1"/>
</dbReference>
<evidence type="ECO:0000313" key="2">
    <source>
        <dbReference type="EMBL" id="KAJ5078338.1"/>
    </source>
</evidence>
<dbReference type="SMART" id="SM00173">
    <property type="entry name" value="RAS"/>
    <property type="match status" value="1"/>
</dbReference>
<sequence length="194" mass="22188">MSQKSNLIPEHKFKVVLLGNTGVGKTCLITQLIFQTFQDKFITSVGATFYTYEKILQQNKIKLEIWDTAGQERYHSLAPIYYRDAHAAVIIFDITERSSFDSALEWIEELFRQGPPNSILMLAGNKSDLTEERQISFEEAEQFSIDHSLLYVETSAKTGSNVKELFDLLCQKLPISPKQEIPHIDLEKPPKKCC</sequence>
<dbReference type="PRINTS" id="PR00449">
    <property type="entry name" value="RASTRNSFRMNG"/>
</dbReference>
<dbReference type="PROSITE" id="PS51421">
    <property type="entry name" value="RAS"/>
    <property type="match status" value="1"/>
</dbReference>
<dbReference type="OrthoDB" id="63533at2759"/>
<evidence type="ECO:0000313" key="3">
    <source>
        <dbReference type="Proteomes" id="UP001149090"/>
    </source>
</evidence>
<gene>
    <name evidence="2" type="ORF">M0811_05126</name>
</gene>
<dbReference type="OMA" id="DTIDEWV"/>